<feature type="transmembrane region" description="Helical" evidence="2">
    <location>
        <begin position="81"/>
        <end position="99"/>
    </location>
</feature>
<dbReference type="AlphaFoldDB" id="A0A0W0FUU4"/>
<evidence type="ECO:0000313" key="4">
    <source>
        <dbReference type="Proteomes" id="UP000054988"/>
    </source>
</evidence>
<keyword evidence="2" id="KW-0812">Transmembrane</keyword>
<feature type="region of interest" description="Disordered" evidence="1">
    <location>
        <begin position="325"/>
        <end position="379"/>
    </location>
</feature>
<comment type="caution">
    <text evidence="3">The sequence shown here is derived from an EMBL/GenBank/DDBJ whole genome shotgun (WGS) entry which is preliminary data.</text>
</comment>
<proteinExistence type="predicted"/>
<feature type="region of interest" description="Disordered" evidence="1">
    <location>
        <begin position="200"/>
        <end position="296"/>
    </location>
</feature>
<dbReference type="Proteomes" id="UP000054988">
    <property type="component" value="Unassembled WGS sequence"/>
</dbReference>
<feature type="transmembrane region" description="Helical" evidence="2">
    <location>
        <begin position="12"/>
        <end position="36"/>
    </location>
</feature>
<name>A0A0W0FUU4_MONRR</name>
<sequence>MSARAWTFFRRSRIVIFVVGIILSVALSAIFSVLTVQQWAWDDTPKRVFMIILAATFGVGALFLYLMAVVKFRAWHDAARISLYSFISLGSAIYFTFIGRPYLCPPFVGPATGCYELSITVVAGTWTLASVLLLYIACLAAMAHIPRPPGDVDTITESLPRQDTINSFEPLMLKNVGERRASMESVESYLSFTSAKRLPSPYETKRDLPLANTNGAQPPPYPAEGYRPVPVTTPLHSPFQRSFANTNTKPSSPSGISSTASSVASVRSTLPTNPRPLPNPFLSPGPISRSPSVCPSTFTASTSWSRGAYSANYPPFSPSAFPLPPGYGNSPYPQTPRTEVSSFSDPGPLRRHPSSLRPSGRSGNDLQLHSAPSSPMSYSPRARYLAVPQRAVLPTRPQLVETSSPSDKRRWVQWHDYSADMPQSSAASLVSHATGKTVMLEFR</sequence>
<feature type="transmembrane region" description="Helical" evidence="2">
    <location>
        <begin position="48"/>
        <end position="69"/>
    </location>
</feature>
<evidence type="ECO:0000256" key="1">
    <source>
        <dbReference type="SAM" id="MobiDB-lite"/>
    </source>
</evidence>
<gene>
    <name evidence="3" type="ORF">WG66_7615</name>
</gene>
<feature type="compositionally biased region" description="Polar residues" evidence="1">
    <location>
        <begin position="331"/>
        <end position="344"/>
    </location>
</feature>
<keyword evidence="2" id="KW-0472">Membrane</keyword>
<feature type="compositionally biased region" description="Polar residues" evidence="1">
    <location>
        <begin position="239"/>
        <end position="249"/>
    </location>
</feature>
<feature type="compositionally biased region" description="Low complexity" evidence="1">
    <location>
        <begin position="250"/>
        <end position="272"/>
    </location>
</feature>
<reference evidence="3 4" key="1">
    <citation type="submission" date="2015-12" db="EMBL/GenBank/DDBJ databases">
        <title>Draft genome sequence of Moniliophthora roreri, the causal agent of frosty pod rot of cacao.</title>
        <authorList>
            <person name="Aime M.C."/>
            <person name="Diaz-Valderrama J.R."/>
            <person name="Kijpornyongpan T."/>
            <person name="Phillips-Mora W."/>
        </authorList>
    </citation>
    <scope>NUCLEOTIDE SEQUENCE [LARGE SCALE GENOMIC DNA]</scope>
    <source>
        <strain evidence="3 4">MCA 2952</strain>
    </source>
</reference>
<feature type="compositionally biased region" description="Polar residues" evidence="1">
    <location>
        <begin position="361"/>
        <end position="377"/>
    </location>
</feature>
<evidence type="ECO:0008006" key="5">
    <source>
        <dbReference type="Google" id="ProtNLM"/>
    </source>
</evidence>
<accession>A0A0W0FUU4</accession>
<keyword evidence="2" id="KW-1133">Transmembrane helix</keyword>
<feature type="compositionally biased region" description="Pro residues" evidence="1">
    <location>
        <begin position="273"/>
        <end position="283"/>
    </location>
</feature>
<feature type="transmembrane region" description="Helical" evidence="2">
    <location>
        <begin position="119"/>
        <end position="142"/>
    </location>
</feature>
<evidence type="ECO:0000313" key="3">
    <source>
        <dbReference type="EMBL" id="KTB39914.1"/>
    </source>
</evidence>
<organism evidence="3 4">
    <name type="scientific">Moniliophthora roreri</name>
    <name type="common">Frosty pod rot fungus</name>
    <name type="synonym">Monilia roreri</name>
    <dbReference type="NCBI Taxonomy" id="221103"/>
    <lineage>
        <taxon>Eukaryota</taxon>
        <taxon>Fungi</taxon>
        <taxon>Dikarya</taxon>
        <taxon>Basidiomycota</taxon>
        <taxon>Agaricomycotina</taxon>
        <taxon>Agaricomycetes</taxon>
        <taxon>Agaricomycetidae</taxon>
        <taxon>Agaricales</taxon>
        <taxon>Marasmiineae</taxon>
        <taxon>Marasmiaceae</taxon>
        <taxon>Moniliophthora</taxon>
    </lineage>
</organism>
<evidence type="ECO:0000256" key="2">
    <source>
        <dbReference type="SAM" id="Phobius"/>
    </source>
</evidence>
<dbReference type="EMBL" id="LATX01001627">
    <property type="protein sequence ID" value="KTB39914.1"/>
    <property type="molecule type" value="Genomic_DNA"/>
</dbReference>
<protein>
    <recommendedName>
        <fullName evidence="5">MARVEL domain-containing protein</fullName>
    </recommendedName>
</protein>